<keyword evidence="4" id="KW-1185">Reference proteome</keyword>
<evidence type="ECO:0000313" key="3">
    <source>
        <dbReference type="EMBL" id="KAF2015871.1"/>
    </source>
</evidence>
<feature type="domain" description="F-box" evidence="2">
    <location>
        <begin position="261"/>
        <end position="297"/>
    </location>
</feature>
<feature type="compositionally biased region" description="Basic and acidic residues" evidence="1">
    <location>
        <begin position="56"/>
        <end position="71"/>
    </location>
</feature>
<dbReference type="EMBL" id="ML978069">
    <property type="protein sequence ID" value="KAF2015871.1"/>
    <property type="molecule type" value="Genomic_DNA"/>
</dbReference>
<feature type="compositionally biased region" description="Polar residues" evidence="1">
    <location>
        <begin position="150"/>
        <end position="194"/>
    </location>
</feature>
<dbReference type="SUPFAM" id="SSF50969">
    <property type="entry name" value="YVTN repeat-like/Quinoprotein amine dehydrogenase"/>
    <property type="match status" value="1"/>
</dbReference>
<feature type="compositionally biased region" description="Polar residues" evidence="1">
    <location>
        <begin position="8"/>
        <end position="18"/>
    </location>
</feature>
<evidence type="ECO:0000259" key="2">
    <source>
        <dbReference type="Pfam" id="PF12937"/>
    </source>
</evidence>
<dbReference type="InterPro" id="IPR011044">
    <property type="entry name" value="Quino_amine_DH_bsu"/>
</dbReference>
<sequence length="939" mass="104006">MPLLSEESAPSNASTSQIPRRLDDPIPMPTRSGDFTVSTKSPRRSDGLRHALLRHPRLDITSRDQSPPKEKPNRRRTTSSSTTYSKRRVAFNKVINSIFPNNPPSTPHLGRQDSLEKCTHLAKSSPSDSLRSLDVVSPGTFLFSGPSLKSACSDSVRSNRSRLPSWAESSVGTNSPGRRQSSMSGPNGRSNAMSDSIMEPLVEHGVTRTMSDVLLTDDAHNCETMPFTSESNIQYSLQQANSSLKAVIHAKSPSQLSISHKLPIEILHMIYKWLHPRDFNAARHTCSTWMRASLDATLLSIMLKRNGYRSASVVDQCQRIAQLQGLTSLTGVDSEWTLSRYLSRECALSAGWTGNGLSIASPSKVFANIFETDFSDLANGWSGSSSRKTSALLFTTSTCGRFLLIARETLLYVYDICSGVGLQPLTCVICPRRVISTSMNASSGRYAVAALLEGRLGMVCELTDKKEFHTDVMPQNREEANPVTFNSIAVQANRDAIVVQDTVDEHARSQDWVNHTWNLVLRGVPTTKSRTESLTKRASKGLIPIETGASTFYRRLCSQDDPPRSVAICPQRRCVAFGCSSGIELHWVDAATGQSLTRWFPLTAPSDYLYFLAPRYDLESAKKLRLISSAAHPLERPAISRKFRSPCSTLIPLQDALEFERYNRHDNLGYDHYHAVPLSDGYHILFIDPTSAELFIGCNAPIGSPMKLIRKIRLAAPYKNMIPHVYTAASDLTWGARIVAVFGSSVVFYTVPPDGHDDWLNWWTGSSSGSGQAQVSDWPLTIQGSTIGTLRGICDIALFTYPELTVWAFSLDSKAKTWRVQNPTRAKCQLRNLVSEDGLVHSFDKKFEPSSTHETFLEAQLDTHVDPEDLAFEGSAGSDTRTTAFEVKHYPKALNIELDKDITSLTATDSALDGWYDVDGNVAILDNQRRRASSRRSVW</sequence>
<accession>A0A6A5XSZ6</accession>
<gene>
    <name evidence="3" type="ORF">BU24DRAFT_391174</name>
</gene>
<dbReference type="OrthoDB" id="1689567at2759"/>
<proteinExistence type="predicted"/>
<organism evidence="3 4">
    <name type="scientific">Aaosphaeria arxii CBS 175.79</name>
    <dbReference type="NCBI Taxonomy" id="1450172"/>
    <lineage>
        <taxon>Eukaryota</taxon>
        <taxon>Fungi</taxon>
        <taxon>Dikarya</taxon>
        <taxon>Ascomycota</taxon>
        <taxon>Pezizomycotina</taxon>
        <taxon>Dothideomycetes</taxon>
        <taxon>Pleosporomycetidae</taxon>
        <taxon>Pleosporales</taxon>
        <taxon>Pleosporales incertae sedis</taxon>
        <taxon>Aaosphaeria</taxon>
    </lineage>
</organism>
<protein>
    <recommendedName>
        <fullName evidence="2">F-box domain-containing protein</fullName>
    </recommendedName>
</protein>
<dbReference type="InterPro" id="IPR001810">
    <property type="entry name" value="F-box_dom"/>
</dbReference>
<dbReference type="SUPFAM" id="SSF81383">
    <property type="entry name" value="F-box domain"/>
    <property type="match status" value="1"/>
</dbReference>
<feature type="region of interest" description="Disordered" evidence="1">
    <location>
        <begin position="1"/>
        <end position="87"/>
    </location>
</feature>
<evidence type="ECO:0000313" key="4">
    <source>
        <dbReference type="Proteomes" id="UP000799778"/>
    </source>
</evidence>
<dbReference type="AlphaFoldDB" id="A0A6A5XSZ6"/>
<dbReference type="Pfam" id="PF12937">
    <property type="entry name" value="F-box-like"/>
    <property type="match status" value="1"/>
</dbReference>
<name>A0A6A5XSZ6_9PLEO</name>
<dbReference type="GeneID" id="54282497"/>
<feature type="region of interest" description="Disordered" evidence="1">
    <location>
        <begin position="148"/>
        <end position="194"/>
    </location>
</feature>
<evidence type="ECO:0000256" key="1">
    <source>
        <dbReference type="SAM" id="MobiDB-lite"/>
    </source>
</evidence>
<dbReference type="InterPro" id="IPR036047">
    <property type="entry name" value="F-box-like_dom_sf"/>
</dbReference>
<dbReference type="Gene3D" id="1.20.1280.50">
    <property type="match status" value="1"/>
</dbReference>
<reference evidence="3" key="1">
    <citation type="journal article" date="2020" name="Stud. Mycol.">
        <title>101 Dothideomycetes genomes: a test case for predicting lifestyles and emergence of pathogens.</title>
        <authorList>
            <person name="Haridas S."/>
            <person name="Albert R."/>
            <person name="Binder M."/>
            <person name="Bloem J."/>
            <person name="Labutti K."/>
            <person name="Salamov A."/>
            <person name="Andreopoulos B."/>
            <person name="Baker S."/>
            <person name="Barry K."/>
            <person name="Bills G."/>
            <person name="Bluhm B."/>
            <person name="Cannon C."/>
            <person name="Castanera R."/>
            <person name="Culley D."/>
            <person name="Daum C."/>
            <person name="Ezra D."/>
            <person name="Gonzalez J."/>
            <person name="Henrissat B."/>
            <person name="Kuo A."/>
            <person name="Liang C."/>
            <person name="Lipzen A."/>
            <person name="Lutzoni F."/>
            <person name="Magnuson J."/>
            <person name="Mondo S."/>
            <person name="Nolan M."/>
            <person name="Ohm R."/>
            <person name="Pangilinan J."/>
            <person name="Park H.-J."/>
            <person name="Ramirez L."/>
            <person name="Alfaro M."/>
            <person name="Sun H."/>
            <person name="Tritt A."/>
            <person name="Yoshinaga Y."/>
            <person name="Zwiers L.-H."/>
            <person name="Turgeon B."/>
            <person name="Goodwin S."/>
            <person name="Spatafora J."/>
            <person name="Crous P."/>
            <person name="Grigoriev I."/>
        </authorList>
    </citation>
    <scope>NUCLEOTIDE SEQUENCE</scope>
    <source>
        <strain evidence="3">CBS 175.79</strain>
    </source>
</reference>
<dbReference type="RefSeq" id="XP_033384210.1">
    <property type="nucleotide sequence ID" value="XM_033525100.1"/>
</dbReference>
<dbReference type="Proteomes" id="UP000799778">
    <property type="component" value="Unassembled WGS sequence"/>
</dbReference>